<dbReference type="AlphaFoldDB" id="A0AAE0KGU4"/>
<dbReference type="Gene3D" id="3.40.710.10">
    <property type="entry name" value="DD-peptidase/beta-lactamase superfamily"/>
    <property type="match status" value="1"/>
</dbReference>
<protein>
    <submittedName>
        <fullName evidence="4">Beta-lactamase/transpeptidase-like protein</fullName>
    </submittedName>
</protein>
<reference evidence="4" key="2">
    <citation type="submission" date="2023-06" db="EMBL/GenBank/DDBJ databases">
        <authorList>
            <consortium name="Lawrence Berkeley National Laboratory"/>
            <person name="Haridas S."/>
            <person name="Hensen N."/>
            <person name="Bonometti L."/>
            <person name="Westerberg I."/>
            <person name="Brannstrom I.O."/>
            <person name="Guillou S."/>
            <person name="Cros-Aarteil S."/>
            <person name="Calhoun S."/>
            <person name="Kuo A."/>
            <person name="Mondo S."/>
            <person name="Pangilinan J."/>
            <person name="Riley R."/>
            <person name="Labutti K."/>
            <person name="Andreopoulos B."/>
            <person name="Lipzen A."/>
            <person name="Chen C."/>
            <person name="Yanf M."/>
            <person name="Daum C."/>
            <person name="Ng V."/>
            <person name="Clum A."/>
            <person name="Steindorff A."/>
            <person name="Ohm R."/>
            <person name="Martin F."/>
            <person name="Silar P."/>
            <person name="Natvig D."/>
            <person name="Lalanne C."/>
            <person name="Gautier V."/>
            <person name="Ament-Velasquez S.L."/>
            <person name="Kruys A."/>
            <person name="Hutchinson M.I."/>
            <person name="Powell A.J."/>
            <person name="Barry K."/>
            <person name="Miller A.N."/>
            <person name="Grigoriev I.V."/>
            <person name="Debuchy R."/>
            <person name="Gladieux P."/>
            <person name="Thoren M.H."/>
            <person name="Johannesson H."/>
        </authorList>
    </citation>
    <scope>NUCLEOTIDE SEQUENCE</scope>
    <source>
        <strain evidence="4">CBS 958.72</strain>
    </source>
</reference>
<evidence type="ECO:0000313" key="4">
    <source>
        <dbReference type="EMBL" id="KAK3376493.1"/>
    </source>
</evidence>
<dbReference type="InterPro" id="IPR012338">
    <property type="entry name" value="Beta-lactam/transpept-like"/>
</dbReference>
<evidence type="ECO:0000259" key="3">
    <source>
        <dbReference type="Pfam" id="PF00144"/>
    </source>
</evidence>
<feature type="domain" description="Beta-lactamase-related" evidence="3">
    <location>
        <begin position="14"/>
        <end position="404"/>
    </location>
</feature>
<evidence type="ECO:0000256" key="1">
    <source>
        <dbReference type="ARBA" id="ARBA00009009"/>
    </source>
</evidence>
<reference evidence="4" key="1">
    <citation type="journal article" date="2023" name="Mol. Phylogenet. Evol.">
        <title>Genome-scale phylogeny and comparative genomics of the fungal order Sordariales.</title>
        <authorList>
            <person name="Hensen N."/>
            <person name="Bonometti L."/>
            <person name="Westerberg I."/>
            <person name="Brannstrom I.O."/>
            <person name="Guillou S."/>
            <person name="Cros-Aarteil S."/>
            <person name="Calhoun S."/>
            <person name="Haridas S."/>
            <person name="Kuo A."/>
            <person name="Mondo S."/>
            <person name="Pangilinan J."/>
            <person name="Riley R."/>
            <person name="LaButti K."/>
            <person name="Andreopoulos B."/>
            <person name="Lipzen A."/>
            <person name="Chen C."/>
            <person name="Yan M."/>
            <person name="Daum C."/>
            <person name="Ng V."/>
            <person name="Clum A."/>
            <person name="Steindorff A."/>
            <person name="Ohm R.A."/>
            <person name="Martin F."/>
            <person name="Silar P."/>
            <person name="Natvig D.O."/>
            <person name="Lalanne C."/>
            <person name="Gautier V."/>
            <person name="Ament-Velasquez S.L."/>
            <person name="Kruys A."/>
            <person name="Hutchinson M.I."/>
            <person name="Powell A.J."/>
            <person name="Barry K."/>
            <person name="Miller A.N."/>
            <person name="Grigoriev I.V."/>
            <person name="Debuchy R."/>
            <person name="Gladieux P."/>
            <person name="Hiltunen Thoren M."/>
            <person name="Johannesson H."/>
        </authorList>
    </citation>
    <scope>NUCLEOTIDE SEQUENCE</scope>
    <source>
        <strain evidence="4">CBS 958.72</strain>
    </source>
</reference>
<organism evidence="4 5">
    <name type="scientific">Lasiosphaeria ovina</name>
    <dbReference type="NCBI Taxonomy" id="92902"/>
    <lineage>
        <taxon>Eukaryota</taxon>
        <taxon>Fungi</taxon>
        <taxon>Dikarya</taxon>
        <taxon>Ascomycota</taxon>
        <taxon>Pezizomycotina</taxon>
        <taxon>Sordariomycetes</taxon>
        <taxon>Sordariomycetidae</taxon>
        <taxon>Sordariales</taxon>
        <taxon>Lasiosphaeriaceae</taxon>
        <taxon>Lasiosphaeria</taxon>
    </lineage>
</organism>
<comment type="caution">
    <text evidence="4">The sequence shown here is derived from an EMBL/GenBank/DDBJ whole genome shotgun (WGS) entry which is preliminary data.</text>
</comment>
<dbReference type="SUPFAM" id="SSF56601">
    <property type="entry name" value="beta-lactamase/transpeptidase-like"/>
    <property type="match status" value="1"/>
</dbReference>
<dbReference type="Pfam" id="PF00144">
    <property type="entry name" value="Beta-lactamase"/>
    <property type="match status" value="1"/>
</dbReference>
<dbReference type="PANTHER" id="PTHR43283:SF17">
    <property type="entry name" value="(LOVD), PUTATIVE (AFU_ORTHOLOGUE AFUA_5G00920)-RELATED"/>
    <property type="match status" value="1"/>
</dbReference>
<name>A0AAE0KGU4_9PEZI</name>
<keyword evidence="5" id="KW-1185">Reference proteome</keyword>
<dbReference type="InterPro" id="IPR001466">
    <property type="entry name" value="Beta-lactam-related"/>
</dbReference>
<dbReference type="PANTHER" id="PTHR43283">
    <property type="entry name" value="BETA-LACTAMASE-RELATED"/>
    <property type="match status" value="1"/>
</dbReference>
<dbReference type="EMBL" id="JAULSN010000003">
    <property type="protein sequence ID" value="KAK3376493.1"/>
    <property type="molecule type" value="Genomic_DNA"/>
</dbReference>
<dbReference type="Proteomes" id="UP001287356">
    <property type="component" value="Unassembled WGS sequence"/>
</dbReference>
<keyword evidence="2" id="KW-0378">Hydrolase</keyword>
<comment type="similarity">
    <text evidence="1">Belongs to the class-A beta-lactamase family.</text>
</comment>
<proteinExistence type="inferred from homology"/>
<sequence>MADKIDRILGEYVAQGDATKDKILGVAFVVVSKNGSRATSAVASTVLYKGAAGRTNLPVDSSAFAPDSFTWVASLTKIVTITCVMQVVERGLIGLDDDVRPLVPDLAQMRILRGFADDGSPILEDNVKPITLRHLLTHTCGLGYDLVDPDLTRWSYAVGRTTNNLSYTLEGWRTPLKFPPGEGWYYGSAIDWAGQVLEKVTGQGLGAYMAEHICKPLSLYDTTFRSLTMTKRAASRTVPCSFRDSSTGTLSGGPFPVPVDPPIESGGAGLWTTAEDHVSVLQALLKASSPDEKGGLVSRATVDEMFRPQLDEVQRGMLTYLAGRFHDGIVPEFPVGTPIDHGLGGVINTEDVPRKRRKGSMMWQGMCNAHWWIDRETGIAATLIVNVFPQPDSVVVNLYNDLELAVYGDLVPSKAAVI</sequence>
<evidence type="ECO:0000313" key="5">
    <source>
        <dbReference type="Proteomes" id="UP001287356"/>
    </source>
</evidence>
<dbReference type="GO" id="GO:0016787">
    <property type="term" value="F:hydrolase activity"/>
    <property type="evidence" value="ECO:0007669"/>
    <property type="project" value="UniProtKB-KW"/>
</dbReference>
<gene>
    <name evidence="4" type="ORF">B0T24DRAFT_592162</name>
</gene>
<dbReference type="InterPro" id="IPR050789">
    <property type="entry name" value="Diverse_Enzym_Activities"/>
</dbReference>
<accession>A0AAE0KGU4</accession>
<evidence type="ECO:0000256" key="2">
    <source>
        <dbReference type="ARBA" id="ARBA00022801"/>
    </source>
</evidence>